<dbReference type="EMBL" id="BGPR01132577">
    <property type="protein sequence ID" value="GBN49365.1"/>
    <property type="molecule type" value="Genomic_DNA"/>
</dbReference>
<gene>
    <name evidence="2" type="ORF">AVEN_160570_1</name>
    <name evidence="1" type="ORF">AVEN_265098_1</name>
</gene>
<sequence length="141" mass="15874">MKLKPGLLDEVVLDLMVLKGHRYAHSENCGTYVVFLNGEVVSSRVVIFVIPPFLLQRLNSDRVSTDFPLLVGDGKHRRLLPLYFHTLNHLRKWLEMRLVDACPSALGSRCLGASSRVCNVPFWSLLSGFLRARHSLGVNGF</sequence>
<reference evidence="1 3" key="1">
    <citation type="journal article" date="2019" name="Sci. Rep.">
        <title>Orb-weaving spider Araneus ventricosus genome elucidates the spidroin gene catalogue.</title>
        <authorList>
            <person name="Kono N."/>
            <person name="Nakamura H."/>
            <person name="Ohtoshi R."/>
            <person name="Moran D.A.P."/>
            <person name="Shinohara A."/>
            <person name="Yoshida Y."/>
            <person name="Fujiwara M."/>
            <person name="Mori M."/>
            <person name="Tomita M."/>
            <person name="Arakawa K."/>
        </authorList>
    </citation>
    <scope>NUCLEOTIDE SEQUENCE [LARGE SCALE GENOMIC DNA]</scope>
</reference>
<dbReference type="Proteomes" id="UP000499080">
    <property type="component" value="Unassembled WGS sequence"/>
</dbReference>
<evidence type="ECO:0000313" key="1">
    <source>
        <dbReference type="EMBL" id="GBN49365.1"/>
    </source>
</evidence>
<dbReference type="AlphaFoldDB" id="A0A4Y2PBK7"/>
<organism evidence="1 3">
    <name type="scientific">Araneus ventricosus</name>
    <name type="common">Orbweaver spider</name>
    <name type="synonym">Epeira ventricosa</name>
    <dbReference type="NCBI Taxonomy" id="182803"/>
    <lineage>
        <taxon>Eukaryota</taxon>
        <taxon>Metazoa</taxon>
        <taxon>Ecdysozoa</taxon>
        <taxon>Arthropoda</taxon>
        <taxon>Chelicerata</taxon>
        <taxon>Arachnida</taxon>
        <taxon>Araneae</taxon>
        <taxon>Araneomorphae</taxon>
        <taxon>Entelegynae</taxon>
        <taxon>Araneoidea</taxon>
        <taxon>Araneidae</taxon>
        <taxon>Araneus</taxon>
    </lineage>
</organism>
<proteinExistence type="predicted"/>
<keyword evidence="3" id="KW-1185">Reference proteome</keyword>
<protein>
    <submittedName>
        <fullName evidence="1">Uncharacterized protein</fullName>
    </submittedName>
</protein>
<evidence type="ECO:0000313" key="2">
    <source>
        <dbReference type="EMBL" id="GBN49386.1"/>
    </source>
</evidence>
<name>A0A4Y2PBK7_ARAVE</name>
<dbReference type="EMBL" id="BGPR01132587">
    <property type="protein sequence ID" value="GBN49386.1"/>
    <property type="molecule type" value="Genomic_DNA"/>
</dbReference>
<comment type="caution">
    <text evidence="1">The sequence shown here is derived from an EMBL/GenBank/DDBJ whole genome shotgun (WGS) entry which is preliminary data.</text>
</comment>
<accession>A0A4Y2PBK7</accession>
<evidence type="ECO:0000313" key="3">
    <source>
        <dbReference type="Proteomes" id="UP000499080"/>
    </source>
</evidence>